<dbReference type="PANTHER" id="PTHR31384:SF164">
    <property type="entry name" value="AUXIN RESPONSE FACTOR 12-RELATED"/>
    <property type="match status" value="1"/>
</dbReference>
<comment type="similarity">
    <text evidence="2 10">Belongs to the ARF family.</text>
</comment>
<evidence type="ECO:0000256" key="2">
    <source>
        <dbReference type="ARBA" id="ARBA00007853"/>
    </source>
</evidence>
<evidence type="ECO:0000256" key="4">
    <source>
        <dbReference type="ARBA" id="ARBA00023015"/>
    </source>
</evidence>
<name>A0A8S9IQ04_BRACR</name>
<evidence type="ECO:0000256" key="8">
    <source>
        <dbReference type="ARBA" id="ARBA00023294"/>
    </source>
</evidence>
<evidence type="ECO:0000256" key="1">
    <source>
        <dbReference type="ARBA" id="ARBA00004123"/>
    </source>
</evidence>
<gene>
    <name evidence="12" type="ORF">F2Q70_00003534</name>
</gene>
<dbReference type="InterPro" id="IPR044835">
    <property type="entry name" value="ARF_plant"/>
</dbReference>
<dbReference type="Gene3D" id="3.10.20.90">
    <property type="entry name" value="Phosphatidylinositol 3-kinase Catalytic Subunit, Chain A, domain 1"/>
    <property type="match status" value="1"/>
</dbReference>
<accession>A0A8S9IQ04</accession>
<evidence type="ECO:0000256" key="10">
    <source>
        <dbReference type="RuleBase" id="RU004561"/>
    </source>
</evidence>
<keyword evidence="5 10" id="KW-0238">DNA-binding</keyword>
<keyword evidence="4 10" id="KW-0805">Transcription regulation</keyword>
<dbReference type="AlphaFoldDB" id="A0A8S9IQ04"/>
<dbReference type="SUPFAM" id="SSF54277">
    <property type="entry name" value="CAD &amp; PB1 domains"/>
    <property type="match status" value="1"/>
</dbReference>
<organism evidence="12">
    <name type="scientific">Brassica cretica</name>
    <name type="common">Mustard</name>
    <dbReference type="NCBI Taxonomy" id="69181"/>
    <lineage>
        <taxon>Eukaryota</taxon>
        <taxon>Viridiplantae</taxon>
        <taxon>Streptophyta</taxon>
        <taxon>Embryophyta</taxon>
        <taxon>Tracheophyta</taxon>
        <taxon>Spermatophyta</taxon>
        <taxon>Magnoliopsida</taxon>
        <taxon>eudicotyledons</taxon>
        <taxon>Gunneridae</taxon>
        <taxon>Pentapetalae</taxon>
        <taxon>rosids</taxon>
        <taxon>malvids</taxon>
        <taxon>Brassicales</taxon>
        <taxon>Brassicaceae</taxon>
        <taxon>Brassiceae</taxon>
        <taxon>Brassica</taxon>
    </lineage>
</organism>
<evidence type="ECO:0000256" key="7">
    <source>
        <dbReference type="ARBA" id="ARBA00023242"/>
    </source>
</evidence>
<protein>
    <recommendedName>
        <fullName evidence="10">Auxin response factor</fullName>
    </recommendedName>
</protein>
<evidence type="ECO:0000256" key="6">
    <source>
        <dbReference type="ARBA" id="ARBA00023163"/>
    </source>
</evidence>
<evidence type="ECO:0000256" key="9">
    <source>
        <dbReference type="ARBA" id="ARBA00037697"/>
    </source>
</evidence>
<feature type="domain" description="PB1" evidence="11">
    <location>
        <begin position="452"/>
        <end position="532"/>
    </location>
</feature>
<comment type="subunit">
    <text evidence="3 10">Homodimers and heterodimers.</text>
</comment>
<comment type="subcellular location">
    <subcellularLocation>
        <location evidence="1 10">Nucleus</location>
    </subcellularLocation>
</comment>
<dbReference type="CDD" id="cd10017">
    <property type="entry name" value="B3_DNA"/>
    <property type="match status" value="1"/>
</dbReference>
<keyword evidence="7 10" id="KW-0539">Nucleus</keyword>
<dbReference type="Gene3D" id="2.30.30.1040">
    <property type="match status" value="1"/>
</dbReference>
<dbReference type="InterPro" id="IPR010525">
    <property type="entry name" value="ARF_dom"/>
</dbReference>
<dbReference type="GO" id="GO:0006355">
    <property type="term" value="P:regulation of DNA-templated transcription"/>
    <property type="evidence" value="ECO:0007669"/>
    <property type="project" value="InterPro"/>
</dbReference>
<dbReference type="GO" id="GO:0009734">
    <property type="term" value="P:auxin-activated signaling pathway"/>
    <property type="evidence" value="ECO:0007669"/>
    <property type="project" value="UniProtKB-KW"/>
</dbReference>
<keyword evidence="6 10" id="KW-0804">Transcription</keyword>
<dbReference type="PROSITE" id="PS51745">
    <property type="entry name" value="PB1"/>
    <property type="match status" value="1"/>
</dbReference>
<evidence type="ECO:0000256" key="5">
    <source>
        <dbReference type="ARBA" id="ARBA00023125"/>
    </source>
</evidence>
<dbReference type="InterPro" id="IPR015300">
    <property type="entry name" value="DNA-bd_pseudobarrel_sf"/>
</dbReference>
<keyword evidence="8 10" id="KW-0927">Auxin signaling pathway</keyword>
<dbReference type="EMBL" id="QGKY02001015">
    <property type="protein sequence ID" value="KAF2571056.1"/>
    <property type="molecule type" value="Genomic_DNA"/>
</dbReference>
<comment type="function">
    <text evidence="9">Auxin response factors (ARFs) are transcriptional factors that bind specifically to the DNA sequence 5'-TGTCTC-3' found in the auxin-responsive promoter elements (AuxREs). Could act as transcriptional activator or repressor. Formation of heterodimers with Aux/IAA proteins may alter their ability to modulate early auxin response genes expression.</text>
</comment>
<dbReference type="Pfam" id="PF02362">
    <property type="entry name" value="B3"/>
    <property type="match status" value="1"/>
</dbReference>
<dbReference type="GO" id="GO:0003677">
    <property type="term" value="F:DNA binding"/>
    <property type="evidence" value="ECO:0007669"/>
    <property type="project" value="UniProtKB-KW"/>
</dbReference>
<evidence type="ECO:0000259" key="11">
    <source>
        <dbReference type="PROSITE" id="PS51745"/>
    </source>
</evidence>
<dbReference type="PANTHER" id="PTHR31384">
    <property type="entry name" value="AUXIN RESPONSE FACTOR 4-RELATED"/>
    <property type="match status" value="1"/>
</dbReference>
<dbReference type="SMART" id="SM01019">
    <property type="entry name" value="B3"/>
    <property type="match status" value="1"/>
</dbReference>
<reference evidence="12" key="1">
    <citation type="submission" date="2019-12" db="EMBL/GenBank/DDBJ databases">
        <title>Genome sequencing and annotation of Brassica cretica.</title>
        <authorList>
            <person name="Studholme D.J."/>
            <person name="Sarris P.F."/>
        </authorList>
    </citation>
    <scope>NUCLEOTIDE SEQUENCE</scope>
    <source>
        <strain evidence="12">PFS-102/07</strain>
        <tissue evidence="12">Leaf</tissue>
    </source>
</reference>
<dbReference type="InterPro" id="IPR003340">
    <property type="entry name" value="B3_DNA-bd"/>
</dbReference>
<dbReference type="Gene3D" id="2.40.330.10">
    <property type="entry name" value="DNA-binding pseudobarrel domain"/>
    <property type="match status" value="1"/>
</dbReference>
<dbReference type="SUPFAM" id="SSF101936">
    <property type="entry name" value="DNA-binding pseudobarrel domain"/>
    <property type="match status" value="1"/>
</dbReference>
<evidence type="ECO:0000313" key="12">
    <source>
        <dbReference type="EMBL" id="KAF2571056.1"/>
    </source>
</evidence>
<evidence type="ECO:0000256" key="3">
    <source>
        <dbReference type="ARBA" id="ARBA00011726"/>
    </source>
</evidence>
<dbReference type="InterPro" id="IPR053793">
    <property type="entry name" value="PB1-like"/>
</dbReference>
<sequence>MAGDQIMHAQPEVLVIDETNNYLNGKLWKLCAGPLFDTPEVGEKLVSSMNDDLCQLKPIFDIPSKICCNVFSINLKVETNTNEIYAEVSLVSDISDVEIPIPKNENNIQNINYFTKVLSAPDTHTNGGFVLYKRHAIDCLPLLDMSQLTTSQEIIAKDIYGHEWSFKHTLSGTPKRHLFASGWNEFVVAVNSFVFLRGENGESRVGISKAAHHQRNIPTSLISKQSMHHSVVATALNAIKNKCMFVVFYKPRSSQFLVNFEKFVDRVNNKFSIGSKFSMKFEGKDLNEIRYNGTIVGVRDFSTHWKDSEWRSIDDEGATIPRLDKVSPWEIELLTHSSKIFKSDDLKHKRQIEVHEFGSKMWATTLSQGQEFRQSSIQSSMRFSFPTIYSEQMIQAMKETSTTTATTSCRPFGVDLMVPAITKDPVEPIDSYKKFKISKIFEDERVDHVEAKSRTKVHMEGVIERTVDLTIFDGYNQLIDELERLFDIKGELHMHNQWKMFFIYDDGDMMILGDHPRPKFCNMAKEIFICSKEDVKIGIANNRFFEGDPTLTTTILPPDVNNN</sequence>
<dbReference type="FunFam" id="2.30.30.1040:FF:000001">
    <property type="entry name" value="Auxin response factor"/>
    <property type="match status" value="1"/>
</dbReference>
<dbReference type="GO" id="GO:0005634">
    <property type="term" value="C:nucleus"/>
    <property type="evidence" value="ECO:0007669"/>
    <property type="project" value="UniProtKB-SubCell"/>
</dbReference>
<dbReference type="Pfam" id="PF06507">
    <property type="entry name" value="ARF_AD"/>
    <property type="match status" value="1"/>
</dbReference>
<comment type="caution">
    <text evidence="12">The sequence shown here is derived from an EMBL/GenBank/DDBJ whole genome shotgun (WGS) entry which is preliminary data.</text>
</comment>
<proteinExistence type="inferred from homology"/>